<dbReference type="PANTHER" id="PTHR43553">
    <property type="entry name" value="HEAVY METAL TRANSPORTER"/>
    <property type="match status" value="1"/>
</dbReference>
<dbReference type="EMBL" id="DSIY01000241">
    <property type="protein sequence ID" value="HEG91798.1"/>
    <property type="molecule type" value="Genomic_DNA"/>
</dbReference>
<keyword evidence="3" id="KW-0813">Transport</keyword>
<feature type="domain" description="ABC transporter" evidence="9">
    <location>
        <begin position="342"/>
        <end position="589"/>
    </location>
</feature>
<dbReference type="InterPro" id="IPR003593">
    <property type="entry name" value="AAA+_ATPase"/>
</dbReference>
<evidence type="ECO:0000313" key="10">
    <source>
        <dbReference type="EMBL" id="HEG91798.1"/>
    </source>
</evidence>
<dbReference type="SMART" id="SM00382">
    <property type="entry name" value="AAA"/>
    <property type="match status" value="2"/>
</dbReference>
<comment type="subcellular location">
    <subcellularLocation>
        <location evidence="1">Cell membrane</location>
    </subcellularLocation>
</comment>
<evidence type="ECO:0000256" key="1">
    <source>
        <dbReference type="ARBA" id="ARBA00004236"/>
    </source>
</evidence>
<evidence type="ECO:0000256" key="6">
    <source>
        <dbReference type="ARBA" id="ARBA00022840"/>
    </source>
</evidence>
<sequence>MAAPAGLACAAGGALCATGGAGLEAGRVTPIVEVEGLTYRYPTGQANALENVSFAVEAGQLVGVVGPNLAGKSTLCYALLGLVPQVFRGQYEGRVAVAGMDVNRTPVHELARRAGLVFQNPFTQLSGARRTVEEEVAFGLENFGVPRGEMRRRVEWAMDQVGIVHLREKSPFLLSGGELQRLAIACMLAQRPDVLVLDEPTSQLDPSGTREVFDCIARLRADGLTVVMVEHKLERLLEHADRLLLLADGRVRAWGPPGEVLQSGQLESCGLALPAHIRVAACLGARSASGSLPLRIEDTVAALRVARLAAKAGSFEPAVRTMDTPADREESRLSTSRTVPRIALRGVSFAYPDGTRVFQELSLALGGVEPGAAPEGYVAAGAGPVALIGENGAGKTTLVKLIAGLLRPQSGEILIDGQAIRAQTAAQIARRVGLVFQNPDDQLFKSRALEEAMFGALNLGLSPREAERRAREALERVGLGSLAEENPYDLSLGQRKMLALASVLAMQTPILILDEPTIAQDHPGVERIGRLVRELQTEGRLVIVITHDMEFVASYCPRVVVLARGAVLAAGSARAVFAQPELLGQAGLEPPSTLRLARALGLSADPLTPGEFIEYWTGLGAGPSDRPAASVPPG</sequence>
<gene>
    <name evidence="10" type="ORF">ENP34_10225</name>
</gene>
<dbReference type="InterPro" id="IPR003439">
    <property type="entry name" value="ABC_transporter-like_ATP-bd"/>
</dbReference>
<keyword evidence="4" id="KW-1003">Cell membrane</keyword>
<dbReference type="PANTHER" id="PTHR43553:SF24">
    <property type="entry name" value="ENERGY-COUPLING FACTOR TRANSPORTER ATP-BINDING PROTEIN ECFA1"/>
    <property type="match status" value="1"/>
</dbReference>
<evidence type="ECO:0000256" key="2">
    <source>
        <dbReference type="ARBA" id="ARBA00005417"/>
    </source>
</evidence>
<keyword evidence="6 10" id="KW-0067">ATP-binding</keyword>
<reference evidence="10" key="1">
    <citation type="journal article" date="2020" name="mSystems">
        <title>Genome- and Community-Level Interaction Insights into Carbon Utilization and Element Cycling Functions of Hydrothermarchaeota in Hydrothermal Sediment.</title>
        <authorList>
            <person name="Zhou Z."/>
            <person name="Liu Y."/>
            <person name="Xu W."/>
            <person name="Pan J."/>
            <person name="Luo Z.H."/>
            <person name="Li M."/>
        </authorList>
    </citation>
    <scope>NUCLEOTIDE SEQUENCE [LARGE SCALE GENOMIC DNA]</scope>
    <source>
        <strain evidence="10">SpSt-210</strain>
    </source>
</reference>
<proteinExistence type="inferred from homology"/>
<dbReference type="InterPro" id="IPR050095">
    <property type="entry name" value="ECF_ABC_transporter_ATP-bd"/>
</dbReference>
<evidence type="ECO:0000256" key="3">
    <source>
        <dbReference type="ARBA" id="ARBA00022448"/>
    </source>
</evidence>
<keyword evidence="7" id="KW-1278">Translocase</keyword>
<name>A0A831TC44_9BACT</name>
<evidence type="ECO:0000256" key="5">
    <source>
        <dbReference type="ARBA" id="ARBA00022741"/>
    </source>
</evidence>
<dbReference type="PROSITE" id="PS00211">
    <property type="entry name" value="ABC_TRANSPORTER_1"/>
    <property type="match status" value="2"/>
</dbReference>
<dbReference type="GO" id="GO:0016887">
    <property type="term" value="F:ATP hydrolysis activity"/>
    <property type="evidence" value="ECO:0007669"/>
    <property type="project" value="InterPro"/>
</dbReference>
<evidence type="ECO:0000256" key="8">
    <source>
        <dbReference type="ARBA" id="ARBA00023136"/>
    </source>
</evidence>
<dbReference type="AlphaFoldDB" id="A0A831TC44"/>
<dbReference type="GO" id="GO:0005524">
    <property type="term" value="F:ATP binding"/>
    <property type="evidence" value="ECO:0007669"/>
    <property type="project" value="UniProtKB-KW"/>
</dbReference>
<keyword evidence="5" id="KW-0547">Nucleotide-binding</keyword>
<dbReference type="SUPFAM" id="SSF52540">
    <property type="entry name" value="P-loop containing nucleoside triphosphate hydrolases"/>
    <property type="match status" value="2"/>
</dbReference>
<dbReference type="GO" id="GO:0043190">
    <property type="term" value="C:ATP-binding cassette (ABC) transporter complex"/>
    <property type="evidence" value="ECO:0007669"/>
    <property type="project" value="TreeGrafter"/>
</dbReference>
<dbReference type="FunFam" id="3.40.50.300:FF:000224">
    <property type="entry name" value="Energy-coupling factor transporter ATP-binding protein EcfA"/>
    <property type="match status" value="2"/>
</dbReference>
<evidence type="ECO:0000256" key="7">
    <source>
        <dbReference type="ARBA" id="ARBA00022967"/>
    </source>
</evidence>
<comment type="caution">
    <text evidence="10">The sequence shown here is derived from an EMBL/GenBank/DDBJ whole genome shotgun (WGS) entry which is preliminary data.</text>
</comment>
<dbReference type="InterPro" id="IPR015856">
    <property type="entry name" value="ABC_transpr_CbiO/EcfA_su"/>
</dbReference>
<comment type="similarity">
    <text evidence="2">Belongs to the ABC transporter superfamily.</text>
</comment>
<accession>A0A831TC44</accession>
<dbReference type="CDD" id="cd03225">
    <property type="entry name" value="ABC_cobalt_CbiO_domain1"/>
    <property type="match status" value="2"/>
</dbReference>
<keyword evidence="8" id="KW-0472">Membrane</keyword>
<evidence type="ECO:0000256" key="4">
    <source>
        <dbReference type="ARBA" id="ARBA00022475"/>
    </source>
</evidence>
<dbReference type="GO" id="GO:0042626">
    <property type="term" value="F:ATPase-coupled transmembrane transporter activity"/>
    <property type="evidence" value="ECO:0007669"/>
    <property type="project" value="TreeGrafter"/>
</dbReference>
<dbReference type="InterPro" id="IPR017871">
    <property type="entry name" value="ABC_transporter-like_CS"/>
</dbReference>
<dbReference type="InterPro" id="IPR027417">
    <property type="entry name" value="P-loop_NTPase"/>
</dbReference>
<dbReference type="NCBIfam" id="NF010167">
    <property type="entry name" value="PRK13648.1"/>
    <property type="match status" value="2"/>
</dbReference>
<dbReference type="PROSITE" id="PS50893">
    <property type="entry name" value="ABC_TRANSPORTER_2"/>
    <property type="match status" value="2"/>
</dbReference>
<dbReference type="Gene3D" id="3.40.50.300">
    <property type="entry name" value="P-loop containing nucleotide triphosphate hydrolases"/>
    <property type="match status" value="2"/>
</dbReference>
<dbReference type="Pfam" id="PF00005">
    <property type="entry name" value="ABC_tran"/>
    <property type="match status" value="2"/>
</dbReference>
<feature type="domain" description="ABC transporter" evidence="9">
    <location>
        <begin position="32"/>
        <end position="273"/>
    </location>
</feature>
<evidence type="ECO:0000259" key="9">
    <source>
        <dbReference type="PROSITE" id="PS50893"/>
    </source>
</evidence>
<protein>
    <submittedName>
        <fullName evidence="10">Energy-coupling factor ABC transporter ATP-binding protein</fullName>
    </submittedName>
</protein>
<organism evidence="10">
    <name type="scientific">Thermorudis peleae</name>
    <dbReference type="NCBI Taxonomy" id="1382356"/>
    <lineage>
        <taxon>Bacteria</taxon>
        <taxon>Pseudomonadati</taxon>
        <taxon>Thermomicrobiota</taxon>
        <taxon>Thermomicrobia</taxon>
        <taxon>Thermomicrobia incertae sedis</taxon>
        <taxon>Thermorudis</taxon>
    </lineage>
</organism>